<evidence type="ECO:0000256" key="2">
    <source>
        <dbReference type="ARBA" id="ARBA00022448"/>
    </source>
</evidence>
<dbReference type="Proteomes" id="UP000298061">
    <property type="component" value="Unassembled WGS sequence"/>
</dbReference>
<reference evidence="8 9" key="1">
    <citation type="submission" date="2019-02" db="EMBL/GenBank/DDBJ databases">
        <title>Genome sequencing of the rare red list fungi Hericium alpestre (H. flagellum).</title>
        <authorList>
            <person name="Buettner E."/>
            <person name="Kellner H."/>
        </authorList>
    </citation>
    <scope>NUCLEOTIDE SEQUENCE [LARGE SCALE GENOMIC DNA]</scope>
    <source>
        <strain evidence="8 9">DSM 108284</strain>
    </source>
</reference>
<proteinExistence type="predicted"/>
<comment type="caution">
    <text evidence="8">The sequence shown here is derived from an EMBL/GenBank/DDBJ whole genome shotgun (WGS) entry which is preliminary data.</text>
</comment>
<evidence type="ECO:0000256" key="5">
    <source>
        <dbReference type="ARBA" id="ARBA00023136"/>
    </source>
</evidence>
<accession>A0A4Z0A6M3</accession>
<feature type="transmembrane region" description="Helical" evidence="6">
    <location>
        <begin position="379"/>
        <end position="399"/>
    </location>
</feature>
<dbReference type="PANTHER" id="PTHR23504">
    <property type="entry name" value="MAJOR FACILITATOR SUPERFAMILY DOMAIN-CONTAINING PROTEIN 10"/>
    <property type="match status" value="1"/>
</dbReference>
<dbReference type="SUPFAM" id="SSF103473">
    <property type="entry name" value="MFS general substrate transporter"/>
    <property type="match status" value="1"/>
</dbReference>
<gene>
    <name evidence="8" type="ORF">EWM64_g1882</name>
</gene>
<evidence type="ECO:0000256" key="1">
    <source>
        <dbReference type="ARBA" id="ARBA00004141"/>
    </source>
</evidence>
<dbReference type="PANTHER" id="PTHR23504:SF15">
    <property type="entry name" value="MAJOR FACILITATOR SUPERFAMILY (MFS) PROFILE DOMAIN-CONTAINING PROTEIN"/>
    <property type="match status" value="1"/>
</dbReference>
<evidence type="ECO:0000256" key="4">
    <source>
        <dbReference type="ARBA" id="ARBA00022989"/>
    </source>
</evidence>
<sequence length="400" mass="43740">MANSRTADEETPLLRNKKTSSIPWTQISLLLILQLAEPLTSQVIYPFSPEFVRNVGITHGDESKVGYYVGLMQSIFFATQALTVLHWSRISDIVGRKPVILTGLFGLSLSMYCFGLSRTYWGAVVSRSLNGALNGNIGVMKSMLAEITEPENLAKVYGYMPIAWSTGGTLGPFIGGSLSRPADRFPDTFGGSQFMHQYPYFLACAVPATFSAIAWLITFAYLKETVRSPISVRKLFKSRKNKDDLSSEDQSTTSAAEAVLDEREKPVPLHALFTSRVLIAAGNYATLSIVDIAYRAIQPLFFSTPVSMGGLGFPPPVIGWVLSVFGVLNGVFQVFFFARIHDRWGTRNVFIAGLFAAVPCFALFPVMNVLAKAEGVSRAVWLTIGLQIILSLGLSLCYGA</sequence>
<evidence type="ECO:0000256" key="6">
    <source>
        <dbReference type="SAM" id="Phobius"/>
    </source>
</evidence>
<dbReference type="PROSITE" id="PS50850">
    <property type="entry name" value="MFS"/>
    <property type="match status" value="1"/>
</dbReference>
<evidence type="ECO:0000313" key="8">
    <source>
        <dbReference type="EMBL" id="TFY82130.1"/>
    </source>
</evidence>
<feature type="transmembrane region" description="Helical" evidence="6">
    <location>
        <begin position="65"/>
        <end position="87"/>
    </location>
</feature>
<dbReference type="GO" id="GO:0016020">
    <property type="term" value="C:membrane"/>
    <property type="evidence" value="ECO:0007669"/>
    <property type="project" value="UniProtKB-SubCell"/>
</dbReference>
<keyword evidence="9" id="KW-1185">Reference proteome</keyword>
<evidence type="ECO:0000259" key="7">
    <source>
        <dbReference type="PROSITE" id="PS50850"/>
    </source>
</evidence>
<keyword evidence="4 6" id="KW-1133">Transmembrane helix</keyword>
<evidence type="ECO:0000313" key="9">
    <source>
        <dbReference type="Proteomes" id="UP000298061"/>
    </source>
</evidence>
<evidence type="ECO:0000256" key="3">
    <source>
        <dbReference type="ARBA" id="ARBA00022692"/>
    </source>
</evidence>
<protein>
    <recommendedName>
        <fullName evidence="7">Major facilitator superfamily (MFS) profile domain-containing protein</fullName>
    </recommendedName>
</protein>
<feature type="transmembrane region" description="Helical" evidence="6">
    <location>
        <begin position="317"/>
        <end position="337"/>
    </location>
</feature>
<feature type="transmembrane region" description="Helical" evidence="6">
    <location>
        <begin position="200"/>
        <end position="222"/>
    </location>
</feature>
<dbReference type="InterPro" id="IPR036259">
    <property type="entry name" value="MFS_trans_sf"/>
</dbReference>
<keyword evidence="5 6" id="KW-0472">Membrane</keyword>
<dbReference type="PRINTS" id="PR01035">
    <property type="entry name" value="TCRTETA"/>
</dbReference>
<dbReference type="Pfam" id="PF07690">
    <property type="entry name" value="MFS_1"/>
    <property type="match status" value="1"/>
</dbReference>
<feature type="transmembrane region" description="Helical" evidence="6">
    <location>
        <begin position="99"/>
        <end position="121"/>
    </location>
</feature>
<keyword evidence="3 6" id="KW-0812">Transmembrane</keyword>
<comment type="subcellular location">
    <subcellularLocation>
        <location evidence="1">Membrane</location>
        <topology evidence="1">Multi-pass membrane protein</topology>
    </subcellularLocation>
</comment>
<dbReference type="InterPro" id="IPR011701">
    <property type="entry name" value="MFS"/>
</dbReference>
<name>A0A4Z0A6M3_9AGAM</name>
<dbReference type="AlphaFoldDB" id="A0A4Z0A6M3"/>
<dbReference type="Gene3D" id="1.20.1250.20">
    <property type="entry name" value="MFS general substrate transporter like domains"/>
    <property type="match status" value="1"/>
</dbReference>
<feature type="transmembrane region" description="Helical" evidence="6">
    <location>
        <begin position="349"/>
        <end position="367"/>
    </location>
</feature>
<organism evidence="8 9">
    <name type="scientific">Hericium alpestre</name>
    <dbReference type="NCBI Taxonomy" id="135208"/>
    <lineage>
        <taxon>Eukaryota</taxon>
        <taxon>Fungi</taxon>
        <taxon>Dikarya</taxon>
        <taxon>Basidiomycota</taxon>
        <taxon>Agaricomycotina</taxon>
        <taxon>Agaricomycetes</taxon>
        <taxon>Russulales</taxon>
        <taxon>Hericiaceae</taxon>
        <taxon>Hericium</taxon>
    </lineage>
</organism>
<dbReference type="OrthoDB" id="419616at2759"/>
<dbReference type="GO" id="GO:0022857">
    <property type="term" value="F:transmembrane transporter activity"/>
    <property type="evidence" value="ECO:0007669"/>
    <property type="project" value="InterPro"/>
</dbReference>
<feature type="domain" description="Major facilitator superfamily (MFS) profile" evidence="7">
    <location>
        <begin position="26"/>
        <end position="400"/>
    </location>
</feature>
<dbReference type="InterPro" id="IPR020846">
    <property type="entry name" value="MFS_dom"/>
</dbReference>
<dbReference type="EMBL" id="SFCI01000139">
    <property type="protein sequence ID" value="TFY82130.1"/>
    <property type="molecule type" value="Genomic_DNA"/>
</dbReference>
<keyword evidence="2" id="KW-0813">Transport</keyword>
<dbReference type="InterPro" id="IPR001958">
    <property type="entry name" value="Tet-R_TetA/multi-R_MdtG-like"/>
</dbReference>